<dbReference type="InterPro" id="IPR004875">
    <property type="entry name" value="DDE_SF_endonuclease_dom"/>
</dbReference>
<evidence type="ECO:0000256" key="2">
    <source>
        <dbReference type="SAM" id="MobiDB-lite"/>
    </source>
</evidence>
<name>Q74ZP8_EREGS</name>
<dbReference type="InParanoid" id="Q74ZP8"/>
<accession>Q74ZP8</accession>
<feature type="region of interest" description="Disordered" evidence="2">
    <location>
        <begin position="642"/>
        <end position="679"/>
    </location>
</feature>
<organism evidence="4 5">
    <name type="scientific">Eremothecium gossypii (strain ATCC 10895 / CBS 109.51 / FGSC 9923 / NRRL Y-1056)</name>
    <name type="common">Yeast</name>
    <name type="synonym">Ashbya gossypii</name>
    <dbReference type="NCBI Taxonomy" id="284811"/>
    <lineage>
        <taxon>Eukaryota</taxon>
        <taxon>Fungi</taxon>
        <taxon>Dikarya</taxon>
        <taxon>Ascomycota</taxon>
        <taxon>Saccharomycotina</taxon>
        <taxon>Saccharomycetes</taxon>
        <taxon>Saccharomycetales</taxon>
        <taxon>Saccharomycetaceae</taxon>
        <taxon>Eremothecium</taxon>
    </lineage>
</organism>
<dbReference type="FunCoup" id="Q74ZP8">
    <property type="interactions" value="95"/>
</dbReference>
<dbReference type="OMA" id="IWIILDD"/>
<keyword evidence="5" id="KW-1185">Reference proteome</keyword>
<dbReference type="EMBL" id="AE016820">
    <property type="protein sequence ID" value="AAS54640.2"/>
    <property type="molecule type" value="Genomic_DNA"/>
</dbReference>
<dbReference type="PANTHER" id="PTHR19303">
    <property type="entry name" value="TRANSPOSON"/>
    <property type="match status" value="1"/>
</dbReference>
<dbReference type="GO" id="GO:0005634">
    <property type="term" value="C:nucleus"/>
    <property type="evidence" value="ECO:0000318"/>
    <property type="project" value="GO_Central"/>
</dbReference>
<dbReference type="STRING" id="284811.Q74ZP8"/>
<keyword evidence="1" id="KW-0238">DNA-binding</keyword>
<dbReference type="PANTHER" id="PTHR19303:SF73">
    <property type="entry name" value="PROTEIN PDC2"/>
    <property type="match status" value="1"/>
</dbReference>
<reference evidence="4 5" key="1">
    <citation type="journal article" date="2004" name="Science">
        <title>The Ashbya gossypii genome as a tool for mapping the ancient Saccharomyces cerevisiae genome.</title>
        <authorList>
            <person name="Dietrich F.S."/>
            <person name="Voegeli S."/>
            <person name="Brachat S."/>
            <person name="Lerch A."/>
            <person name="Gates K."/>
            <person name="Steiner S."/>
            <person name="Mohr C."/>
            <person name="Pohlmann R."/>
            <person name="Luedi P."/>
            <person name="Choi S."/>
            <person name="Wing R.A."/>
            <person name="Flavier A."/>
            <person name="Gaffney T.D."/>
            <person name="Philippsen P."/>
        </authorList>
    </citation>
    <scope>NUCLEOTIDE SEQUENCE [LARGE SCALE GENOMIC DNA]</scope>
    <source>
        <strain evidence="5">ATCC 10895 / CBS 109.51 / FGSC 9923 / NRRL Y-1056</strain>
    </source>
</reference>
<dbReference type="GO" id="GO:0003677">
    <property type="term" value="F:DNA binding"/>
    <property type="evidence" value="ECO:0000318"/>
    <property type="project" value="GO_Central"/>
</dbReference>
<dbReference type="AlphaFoldDB" id="Q74ZP8"/>
<reference evidence="5" key="2">
    <citation type="journal article" date="2013" name="G3 (Bethesda)">
        <title>Genomes of Ashbya fungi isolated from insects reveal four mating-type loci, numerous translocations, lack of transposons, and distinct gene duplications.</title>
        <authorList>
            <person name="Dietrich F.S."/>
            <person name="Voegeli S."/>
            <person name="Kuo S."/>
            <person name="Philippsen P."/>
        </authorList>
    </citation>
    <scope>GENOME REANNOTATION</scope>
    <source>
        <strain evidence="5">ATCC 10895 / CBS 109.51 / FGSC 9923 / NRRL Y-1056</strain>
    </source>
</reference>
<dbReference type="eggNOG" id="KOG3105">
    <property type="taxonomic scope" value="Eukaryota"/>
</dbReference>
<dbReference type="Gene3D" id="1.10.10.60">
    <property type="entry name" value="Homeodomain-like"/>
    <property type="match status" value="1"/>
</dbReference>
<sequence>MGLSIEQKYNICLMAERHPRWTQLELARWAYEVYQLPKCPSQGTISRLLAKKAVFLNSKEHEKDANRLRKPNNLLVRRILQEWTSQSIWNRIPVTSPILQDTAQSIWHRIPPEMREGNGSFSYKWITHLLSKMDISVDQELPKPPKIWTFEERSELKRWLAQLPPKNLFTLDETFLAYNLPLCFEQYESADIRRRIDIVTVMLCANMDGSEKLHPMVVGRYENYQRFRSHFPCEGNTSHAGRRAPGFPNYNGVFEALNTGAEALPNGDLKLGEQLAQKYGITYHSNRKSWLTSNIFHDWLSTWDKRLVVDNRKIWIILDDSCSHRLLNLHLKNIELVYTSVSSSFLPFNWGVIDEFKAGYRIQQYKALIDLQEDIASKNNGIKPLLSYEQSALTISNAFKFIKLAWEAIPPDTIKANWKASGILPPEMINFTGTVSMAFKKNEVLEAKLNHLCQKFYCIKKWDYDMLLDLNIENKNTNFLSSEEIIESAIVDAWEPEEVSLEMVREDEFGSISVSNNSVSLPDGNDTFSISNFSQDTGFPINNELNSDRNPLDTTISYSNEGGVAEHRSFISDNTHRDGLTRRATVSELIDRNDDFFVNAMQQDIVTDQILQDMFDLSTTNVQVPSSTENSEISVPTVVPFSHPSRGSSQDKIRSPAFDHVPSGSSTEPAVGGPGLQSNAEDKVDITLGESSMPFTPENIDTDELDNYISSVTSNPPNSLNNERLIMLTTLQTNIEIAKAMASILKHAEVREVGLSENALNEMRLSYNNCLIKIRNARHLLNSDTKRKRRRVEQHSLGDTVIQVSKPVPPTTTGSLQSDDTVFSNSINFS</sequence>
<evidence type="ECO:0000256" key="1">
    <source>
        <dbReference type="ARBA" id="ARBA00023125"/>
    </source>
</evidence>
<feature type="domain" description="HTH CENPB-type" evidence="3">
    <location>
        <begin position="64"/>
        <end position="139"/>
    </location>
</feature>
<protein>
    <submittedName>
        <fullName evidence="4">AGR150Cp</fullName>
    </submittedName>
</protein>
<dbReference type="InterPro" id="IPR006600">
    <property type="entry name" value="HTH_CenpB_DNA-bd_dom"/>
</dbReference>
<evidence type="ECO:0000259" key="3">
    <source>
        <dbReference type="PROSITE" id="PS51253"/>
    </source>
</evidence>
<proteinExistence type="predicted"/>
<dbReference type="OrthoDB" id="125347at2759"/>
<dbReference type="RefSeq" id="NP_986816.2">
    <property type="nucleotide sequence ID" value="NM_211878.2"/>
</dbReference>
<dbReference type="HOGENOM" id="CLU_009537_0_0_1"/>
<dbReference type="InterPro" id="IPR050863">
    <property type="entry name" value="CenT-Element_Derived"/>
</dbReference>
<dbReference type="Pfam" id="PF03184">
    <property type="entry name" value="DDE_1"/>
    <property type="match status" value="1"/>
</dbReference>
<evidence type="ECO:0000313" key="5">
    <source>
        <dbReference type="Proteomes" id="UP000000591"/>
    </source>
</evidence>
<dbReference type="Proteomes" id="UP000000591">
    <property type="component" value="Chromosome VII"/>
</dbReference>
<dbReference type="PROSITE" id="PS51253">
    <property type="entry name" value="HTH_CENPB"/>
    <property type="match status" value="1"/>
</dbReference>
<dbReference type="GeneID" id="4623118"/>
<gene>
    <name evidence="4" type="ORF">AGOS_AGR150C</name>
</gene>
<evidence type="ECO:0000313" key="4">
    <source>
        <dbReference type="EMBL" id="AAS54640.2"/>
    </source>
</evidence>
<dbReference type="Pfam" id="PF03221">
    <property type="entry name" value="HTH_Tnp_Tc5"/>
    <property type="match status" value="1"/>
</dbReference>
<dbReference type="SUPFAM" id="SSF46689">
    <property type="entry name" value="Homeodomain-like"/>
    <property type="match status" value="1"/>
</dbReference>
<dbReference type="KEGG" id="ago:AGOS_AGR150C"/>
<dbReference type="InterPro" id="IPR009057">
    <property type="entry name" value="Homeodomain-like_sf"/>
</dbReference>
<dbReference type="SMART" id="SM00674">
    <property type="entry name" value="CENPB"/>
    <property type="match status" value="1"/>
</dbReference>